<reference evidence="1 2" key="1">
    <citation type="journal article" date="2018" name="Evol. Lett.">
        <title>Horizontal gene cluster transfer increased hallucinogenic mushroom diversity.</title>
        <authorList>
            <person name="Reynolds H.T."/>
            <person name="Vijayakumar V."/>
            <person name="Gluck-Thaler E."/>
            <person name="Korotkin H.B."/>
            <person name="Matheny P.B."/>
            <person name="Slot J.C."/>
        </authorList>
    </citation>
    <scope>NUCLEOTIDE SEQUENCE [LARGE SCALE GENOMIC DNA]</scope>
    <source>
        <strain evidence="1 2">SRW20</strain>
    </source>
</reference>
<organism evidence="1 2">
    <name type="scientific">Gymnopilus dilepis</name>
    <dbReference type="NCBI Taxonomy" id="231916"/>
    <lineage>
        <taxon>Eukaryota</taxon>
        <taxon>Fungi</taxon>
        <taxon>Dikarya</taxon>
        <taxon>Basidiomycota</taxon>
        <taxon>Agaricomycotina</taxon>
        <taxon>Agaricomycetes</taxon>
        <taxon>Agaricomycetidae</taxon>
        <taxon>Agaricales</taxon>
        <taxon>Agaricineae</taxon>
        <taxon>Hymenogastraceae</taxon>
        <taxon>Gymnopilus</taxon>
    </lineage>
</organism>
<proteinExistence type="predicted"/>
<keyword evidence="2" id="KW-1185">Reference proteome</keyword>
<name>A0A409YJ43_9AGAR</name>
<gene>
    <name evidence="1" type="ORF">CVT26_004938</name>
</gene>
<dbReference type="Proteomes" id="UP000284706">
    <property type="component" value="Unassembled WGS sequence"/>
</dbReference>
<evidence type="ECO:0000313" key="2">
    <source>
        <dbReference type="Proteomes" id="UP000284706"/>
    </source>
</evidence>
<dbReference type="InParanoid" id="A0A409YJ43"/>
<dbReference type="AlphaFoldDB" id="A0A409YJ43"/>
<dbReference type="EMBL" id="NHYE01000792">
    <property type="protein sequence ID" value="PPR03006.1"/>
    <property type="molecule type" value="Genomic_DNA"/>
</dbReference>
<protein>
    <submittedName>
        <fullName evidence="1">Uncharacterized protein</fullName>
    </submittedName>
</protein>
<accession>A0A409YJ43</accession>
<evidence type="ECO:0000313" key="1">
    <source>
        <dbReference type="EMBL" id="PPR03006.1"/>
    </source>
</evidence>
<comment type="caution">
    <text evidence="1">The sequence shown here is derived from an EMBL/GenBank/DDBJ whole genome shotgun (WGS) entry which is preliminary data.</text>
</comment>
<sequence length="71" mass="8160">MTIVSSKNGQVRNLLDVPPMERNNTEKFIKKHCNEADQICVMRAVRILYKGQVEKSSLKAQRGCIREKQQA</sequence>